<gene>
    <name evidence="8" type="ORF">ATJ93_2004</name>
</gene>
<feature type="transmembrane region" description="Helical" evidence="6">
    <location>
        <begin position="110"/>
        <end position="128"/>
    </location>
</feature>
<feature type="transmembrane region" description="Helical" evidence="6">
    <location>
        <begin position="73"/>
        <end position="98"/>
    </location>
</feature>
<dbReference type="InterPro" id="IPR004837">
    <property type="entry name" value="NaCa_Exmemb"/>
</dbReference>
<feature type="transmembrane region" description="Helical" evidence="6">
    <location>
        <begin position="6"/>
        <end position="26"/>
    </location>
</feature>
<feature type="domain" description="Sodium/calcium exchanger membrane region" evidence="7">
    <location>
        <begin position="194"/>
        <end position="321"/>
    </location>
</feature>
<keyword evidence="4 6" id="KW-0472">Membrane</keyword>
<dbReference type="Gene3D" id="1.20.1420.30">
    <property type="entry name" value="NCX, central ion-binding region"/>
    <property type="match status" value="1"/>
</dbReference>
<evidence type="ECO:0000313" key="9">
    <source>
        <dbReference type="Proteomes" id="UP000283805"/>
    </source>
</evidence>
<dbReference type="OrthoDB" id="142185at2157"/>
<dbReference type="GO" id="GO:0008273">
    <property type="term" value="F:calcium, potassium:sodium antiporter activity"/>
    <property type="evidence" value="ECO:0007669"/>
    <property type="project" value="TreeGrafter"/>
</dbReference>
<organism evidence="8 9">
    <name type="scientific">Halopiger aswanensis</name>
    <dbReference type="NCBI Taxonomy" id="148449"/>
    <lineage>
        <taxon>Archaea</taxon>
        <taxon>Methanobacteriati</taxon>
        <taxon>Methanobacteriota</taxon>
        <taxon>Stenosarchaea group</taxon>
        <taxon>Halobacteria</taxon>
        <taxon>Halobacteriales</taxon>
        <taxon>Natrialbaceae</taxon>
        <taxon>Halopiger</taxon>
    </lineage>
</organism>
<feature type="transmembrane region" description="Helical" evidence="6">
    <location>
        <begin position="314"/>
        <end position="332"/>
    </location>
</feature>
<dbReference type="InterPro" id="IPR044880">
    <property type="entry name" value="NCX_ion-bd_dom_sf"/>
</dbReference>
<feature type="domain" description="Sodium/calcium exchanger membrane region" evidence="7">
    <location>
        <begin position="9"/>
        <end position="148"/>
    </location>
</feature>
<comment type="caution">
    <text evidence="8">The sequence shown here is derived from an EMBL/GenBank/DDBJ whole genome shotgun (WGS) entry which is preliminary data.</text>
</comment>
<dbReference type="RefSeq" id="WP_120244456.1">
    <property type="nucleotide sequence ID" value="NZ_RAPO01000002.1"/>
</dbReference>
<reference evidence="8 9" key="1">
    <citation type="submission" date="2018-09" db="EMBL/GenBank/DDBJ databases">
        <title>Genomic Encyclopedia of Archaeal and Bacterial Type Strains, Phase II (KMG-II): from individual species to whole genera.</title>
        <authorList>
            <person name="Goeker M."/>
        </authorList>
    </citation>
    <scope>NUCLEOTIDE SEQUENCE [LARGE SCALE GENOMIC DNA]</scope>
    <source>
        <strain evidence="8 9">DSM 13151</strain>
    </source>
</reference>
<dbReference type="InterPro" id="IPR004481">
    <property type="entry name" value="K/Na/Ca-exchanger"/>
</dbReference>
<keyword evidence="3 6" id="KW-1133">Transmembrane helix</keyword>
<name>A0A419WI83_9EURY</name>
<feature type="transmembrane region" description="Helical" evidence="6">
    <location>
        <begin position="195"/>
        <end position="218"/>
    </location>
</feature>
<feature type="transmembrane region" description="Helical" evidence="6">
    <location>
        <begin position="33"/>
        <end position="53"/>
    </location>
</feature>
<feature type="transmembrane region" description="Helical" evidence="6">
    <location>
        <begin position="224"/>
        <end position="246"/>
    </location>
</feature>
<keyword evidence="9" id="KW-1185">Reference proteome</keyword>
<feature type="transmembrane region" description="Helical" evidence="6">
    <location>
        <begin position="253"/>
        <end position="279"/>
    </location>
</feature>
<dbReference type="GO" id="GO:0006874">
    <property type="term" value="P:intracellular calcium ion homeostasis"/>
    <property type="evidence" value="ECO:0007669"/>
    <property type="project" value="TreeGrafter"/>
</dbReference>
<comment type="subcellular location">
    <subcellularLocation>
        <location evidence="1">Membrane</location>
        <topology evidence="1">Multi-pass membrane protein</topology>
    </subcellularLocation>
</comment>
<dbReference type="PANTHER" id="PTHR10846">
    <property type="entry name" value="SODIUM/POTASSIUM/CALCIUM EXCHANGER"/>
    <property type="match status" value="1"/>
</dbReference>
<sequence length="333" mass="32914">MEPAVLLDAVGIVVGVLALWLGARWLVDAASTLAAGVGVSPLVIGLTVVAFGTSAPEVAVSAGAALAGRGDVAVGNVVGSNGFNVAIILGIVAVLAPFRVTDALLRRDAVAMGAATGIGIGALVDLRVTTLEGAVLVALLVAYLLALWASARGGTETPSASGDGSERTDGDERGVLESSTTAADRLDRLRNAARLLVGLGIVALGGRLLVSSATALALDAGVSEWFVGVTIVAAGTSLPELVTAVVATRRGDVAIAAGNVVGSNVFNVLGVLGIAALVRPLSVDGAALAGLLWVGVLTLGATVLLATGRRVTRLEGLVLLAAGTGYWIVTALG</sequence>
<dbReference type="GO" id="GO:0005886">
    <property type="term" value="C:plasma membrane"/>
    <property type="evidence" value="ECO:0007669"/>
    <property type="project" value="TreeGrafter"/>
</dbReference>
<keyword evidence="2 6" id="KW-0812">Transmembrane</keyword>
<feature type="transmembrane region" description="Helical" evidence="6">
    <location>
        <begin position="134"/>
        <end position="151"/>
    </location>
</feature>
<dbReference type="Proteomes" id="UP000283805">
    <property type="component" value="Unassembled WGS sequence"/>
</dbReference>
<dbReference type="NCBIfam" id="TIGR00367">
    <property type="entry name" value="calcium/sodium antiporter"/>
    <property type="match status" value="1"/>
</dbReference>
<dbReference type="EMBL" id="RAPO01000002">
    <property type="protein sequence ID" value="RKD95153.1"/>
    <property type="molecule type" value="Genomic_DNA"/>
</dbReference>
<accession>A0A419WI83</accession>
<dbReference type="AlphaFoldDB" id="A0A419WI83"/>
<proteinExistence type="predicted"/>
<dbReference type="GO" id="GO:0005262">
    <property type="term" value="F:calcium channel activity"/>
    <property type="evidence" value="ECO:0007669"/>
    <property type="project" value="TreeGrafter"/>
</dbReference>
<evidence type="ECO:0000256" key="3">
    <source>
        <dbReference type="ARBA" id="ARBA00022989"/>
    </source>
</evidence>
<evidence type="ECO:0000256" key="1">
    <source>
        <dbReference type="ARBA" id="ARBA00004141"/>
    </source>
</evidence>
<evidence type="ECO:0000313" key="8">
    <source>
        <dbReference type="EMBL" id="RKD95153.1"/>
    </source>
</evidence>
<evidence type="ECO:0000259" key="7">
    <source>
        <dbReference type="Pfam" id="PF01699"/>
    </source>
</evidence>
<feature type="transmembrane region" description="Helical" evidence="6">
    <location>
        <begin position="285"/>
        <end position="307"/>
    </location>
</feature>
<evidence type="ECO:0000256" key="4">
    <source>
        <dbReference type="ARBA" id="ARBA00023136"/>
    </source>
</evidence>
<dbReference type="PANTHER" id="PTHR10846:SF8">
    <property type="entry name" value="INNER MEMBRANE PROTEIN YRBG"/>
    <property type="match status" value="1"/>
</dbReference>
<feature type="region of interest" description="Disordered" evidence="5">
    <location>
        <begin position="153"/>
        <end position="177"/>
    </location>
</feature>
<dbReference type="Pfam" id="PF01699">
    <property type="entry name" value="Na_Ca_ex"/>
    <property type="match status" value="2"/>
</dbReference>
<protein>
    <submittedName>
        <fullName evidence="8">Cation:H+ antiporter</fullName>
    </submittedName>
</protein>
<evidence type="ECO:0000256" key="5">
    <source>
        <dbReference type="SAM" id="MobiDB-lite"/>
    </source>
</evidence>
<feature type="compositionally biased region" description="Basic and acidic residues" evidence="5">
    <location>
        <begin position="164"/>
        <end position="175"/>
    </location>
</feature>
<evidence type="ECO:0000256" key="6">
    <source>
        <dbReference type="SAM" id="Phobius"/>
    </source>
</evidence>
<evidence type="ECO:0000256" key="2">
    <source>
        <dbReference type="ARBA" id="ARBA00022692"/>
    </source>
</evidence>